<keyword evidence="2 7" id="KW-1003">Cell membrane</keyword>
<keyword evidence="7" id="KW-0997">Cell inner membrane</keyword>
<dbReference type="GO" id="GO:0089705">
    <property type="term" value="P:protein localization to outer membrane"/>
    <property type="evidence" value="ECO:0007669"/>
    <property type="project" value="UniProtKB-ARBA"/>
</dbReference>
<comment type="subunit">
    <text evidence="7">The complex is composed of two ATP-binding proteins (LolD) and two transmembrane proteins (LolC and LolE).</text>
</comment>
<dbReference type="PATRIC" id="fig|1129794.4.peg.2717"/>
<dbReference type="CDD" id="cd03255">
    <property type="entry name" value="ABC_MJ0796_LolCDE_FtsE"/>
    <property type="match status" value="1"/>
</dbReference>
<dbReference type="PROSITE" id="PS00211">
    <property type="entry name" value="ABC_TRANSPORTER_1"/>
    <property type="match status" value="1"/>
</dbReference>
<dbReference type="KEGG" id="gps:C427_2733"/>
<dbReference type="InterPro" id="IPR017871">
    <property type="entry name" value="ABC_transporter-like_CS"/>
</dbReference>
<dbReference type="GO" id="GO:0016887">
    <property type="term" value="F:ATP hydrolysis activity"/>
    <property type="evidence" value="ECO:0007669"/>
    <property type="project" value="InterPro"/>
</dbReference>
<dbReference type="PANTHER" id="PTHR42798">
    <property type="entry name" value="LIPOPROTEIN-RELEASING SYSTEM ATP-BINDING PROTEIN LOLD"/>
    <property type="match status" value="1"/>
</dbReference>
<keyword evidence="1 7" id="KW-0813">Transport</keyword>
<keyword evidence="4 7" id="KW-0067">ATP-binding</keyword>
<organism evidence="9 10">
    <name type="scientific">Paraglaciecola psychrophila 170</name>
    <dbReference type="NCBI Taxonomy" id="1129794"/>
    <lineage>
        <taxon>Bacteria</taxon>
        <taxon>Pseudomonadati</taxon>
        <taxon>Pseudomonadota</taxon>
        <taxon>Gammaproteobacteria</taxon>
        <taxon>Alteromonadales</taxon>
        <taxon>Alteromonadaceae</taxon>
        <taxon>Paraglaciecola</taxon>
    </lineage>
</organism>
<sequence length="241" mass="26649">MSELLKCTNLSKEYNDGENRVKVLKNINFSINKAEQVAIVGSSGSGKSTLLHLLGALDKPTSGQVTFEQQDIFTFSSNQQAQFRNQSLGFVYQFHHLLPEFSALENVAMPLLIAKKAIKQANESAMAMLDKVGLSHRYKHKPAELSGGERQRVAIARALVTQPKLILADEPTGNLDQKTGESIYQLLSDLREQMHTSFVVVTHDTQLAKRLDRSLHLIDGCLSDASTETIDILTNDIKGTI</sequence>
<protein>
    <recommendedName>
        <fullName evidence="7">Lipoprotein-releasing system ATP-binding protein LolD</fullName>
        <ecNumber evidence="7">7.6.2.-</ecNumber>
    </recommendedName>
</protein>
<evidence type="ECO:0000256" key="4">
    <source>
        <dbReference type="ARBA" id="ARBA00022840"/>
    </source>
</evidence>
<dbReference type="EC" id="7.6.2.-" evidence="7"/>
<comment type="function">
    <text evidence="7">Part of the ABC transporter complex LolCDE involved in the translocation of mature outer membrane-directed lipoproteins, from the inner membrane to the periplasmic chaperone, LolA. Responsible for the formation of the LolA-lipoprotein complex in an ATP-dependent manner.</text>
</comment>
<reference evidence="9 10" key="1">
    <citation type="journal article" date="2013" name="Genome Announc.">
        <title>Complete Genome Sequence of Glaciecola psychrophila Strain 170T.</title>
        <authorList>
            <person name="Yin J."/>
            <person name="Chen J."/>
            <person name="Liu G."/>
            <person name="Yu Y."/>
            <person name="Song L."/>
            <person name="Wang X."/>
            <person name="Qu X."/>
        </authorList>
    </citation>
    <scope>NUCLEOTIDE SEQUENCE [LARGE SCALE GENOMIC DNA]</scope>
    <source>
        <strain evidence="9 10">170</strain>
    </source>
</reference>
<keyword evidence="3 7" id="KW-0547">Nucleotide-binding</keyword>
<evidence type="ECO:0000256" key="1">
    <source>
        <dbReference type="ARBA" id="ARBA00022448"/>
    </source>
</evidence>
<comment type="subcellular location">
    <subcellularLocation>
        <location evidence="7">Cell inner membrane</location>
        <topology evidence="7">Peripheral membrane protein</topology>
    </subcellularLocation>
</comment>
<dbReference type="STRING" id="1129794.C427_2733"/>
<dbReference type="InterPro" id="IPR027417">
    <property type="entry name" value="P-loop_NTPase"/>
</dbReference>
<dbReference type="GO" id="GO:0005524">
    <property type="term" value="F:ATP binding"/>
    <property type="evidence" value="ECO:0007669"/>
    <property type="project" value="UniProtKB-UniRule"/>
</dbReference>
<dbReference type="Gene3D" id="3.40.50.300">
    <property type="entry name" value="P-loop containing nucleotide triphosphate hydrolases"/>
    <property type="match status" value="1"/>
</dbReference>
<evidence type="ECO:0000256" key="2">
    <source>
        <dbReference type="ARBA" id="ARBA00022475"/>
    </source>
</evidence>
<dbReference type="InterPro" id="IPR003439">
    <property type="entry name" value="ABC_transporter-like_ATP-bd"/>
</dbReference>
<evidence type="ECO:0000313" key="10">
    <source>
        <dbReference type="Proteomes" id="UP000011864"/>
    </source>
</evidence>
<keyword evidence="5 7" id="KW-1278">Translocase</keyword>
<dbReference type="FunFam" id="3.40.50.300:FF:000230">
    <property type="entry name" value="Lipoprotein-releasing system ATP-binding protein LolD"/>
    <property type="match status" value="1"/>
</dbReference>
<dbReference type="GO" id="GO:0005886">
    <property type="term" value="C:plasma membrane"/>
    <property type="evidence" value="ECO:0007669"/>
    <property type="project" value="UniProtKB-SubCell"/>
</dbReference>
<dbReference type="OrthoDB" id="9801477at2"/>
<dbReference type="InterPro" id="IPR003593">
    <property type="entry name" value="AAA+_ATPase"/>
</dbReference>
<keyword evidence="9" id="KW-0449">Lipoprotein</keyword>
<keyword evidence="6 7" id="KW-0472">Membrane</keyword>
<dbReference type="eggNOG" id="COG1136">
    <property type="taxonomic scope" value="Bacteria"/>
</dbReference>
<comment type="similarity">
    <text evidence="7">Belongs to the ABC transporter superfamily. Lipoprotein translocase (TC 3.A.1.125) family.</text>
</comment>
<gene>
    <name evidence="7" type="primary">lolD</name>
    <name evidence="9" type="ORF">C427_2733</name>
</gene>
<evidence type="ECO:0000256" key="3">
    <source>
        <dbReference type="ARBA" id="ARBA00022741"/>
    </source>
</evidence>
<evidence type="ECO:0000256" key="5">
    <source>
        <dbReference type="ARBA" id="ARBA00022967"/>
    </source>
</evidence>
<evidence type="ECO:0000256" key="7">
    <source>
        <dbReference type="RuleBase" id="RU367068"/>
    </source>
</evidence>
<name>K6YU04_9ALTE</name>
<feature type="domain" description="ABC transporter" evidence="8">
    <location>
        <begin position="5"/>
        <end position="241"/>
    </location>
</feature>
<dbReference type="PROSITE" id="PS50893">
    <property type="entry name" value="ABC_TRANSPORTER_2"/>
    <property type="match status" value="1"/>
</dbReference>
<dbReference type="RefSeq" id="WP_007635376.1">
    <property type="nucleotide sequence ID" value="NC_020514.1"/>
</dbReference>
<dbReference type="Pfam" id="PF00005">
    <property type="entry name" value="ABC_tran"/>
    <property type="match status" value="1"/>
</dbReference>
<dbReference type="InterPro" id="IPR017911">
    <property type="entry name" value="MacB-like_ATP-bd"/>
</dbReference>
<dbReference type="InterPro" id="IPR011924">
    <property type="entry name" value="LolD_lipo_ATP-bd"/>
</dbReference>
<keyword evidence="10" id="KW-1185">Reference proteome</keyword>
<dbReference type="Proteomes" id="UP000011864">
    <property type="component" value="Chromosome"/>
</dbReference>
<proteinExistence type="inferred from homology"/>
<dbReference type="EMBL" id="CP003837">
    <property type="protein sequence ID" value="AGH44842.1"/>
    <property type="molecule type" value="Genomic_DNA"/>
</dbReference>
<dbReference type="NCBIfam" id="TIGR02211">
    <property type="entry name" value="LolD_lipo_ex"/>
    <property type="match status" value="1"/>
</dbReference>
<dbReference type="GO" id="GO:0044874">
    <property type="term" value="P:lipoprotein localization to outer membrane"/>
    <property type="evidence" value="ECO:0007669"/>
    <property type="project" value="UniProtKB-ARBA"/>
</dbReference>
<dbReference type="PANTHER" id="PTHR42798:SF2">
    <property type="entry name" value="ABC TRANSPORTER ATP-BINDING PROTEIN MG467-RELATED"/>
    <property type="match status" value="1"/>
</dbReference>
<evidence type="ECO:0000313" key="9">
    <source>
        <dbReference type="EMBL" id="AGH44842.1"/>
    </source>
</evidence>
<dbReference type="HOGENOM" id="CLU_000604_1_22_6"/>
<dbReference type="AlphaFoldDB" id="K6YU04"/>
<accession>K6YU04</accession>
<dbReference type="SUPFAM" id="SSF52540">
    <property type="entry name" value="P-loop containing nucleoside triphosphate hydrolases"/>
    <property type="match status" value="1"/>
</dbReference>
<evidence type="ECO:0000256" key="6">
    <source>
        <dbReference type="ARBA" id="ARBA00023136"/>
    </source>
</evidence>
<evidence type="ECO:0000259" key="8">
    <source>
        <dbReference type="PROSITE" id="PS50893"/>
    </source>
</evidence>
<dbReference type="SMART" id="SM00382">
    <property type="entry name" value="AAA"/>
    <property type="match status" value="1"/>
</dbReference>